<dbReference type="RefSeq" id="WP_138474715.1">
    <property type="nucleotide sequence ID" value="NZ_VBTH01000017.1"/>
</dbReference>
<sequence length="61" mass="6950">MNKDDIMKKVEDMIGEGNIDKAKSFIEDHKEDLGEYYEKAKDLISNNAGDVIDKVKGIFDK</sequence>
<comment type="caution">
    <text evidence="1">The sequence shown here is derived from an EMBL/GenBank/DDBJ whole genome shotgun (WGS) entry which is preliminary data.</text>
</comment>
<dbReference type="OrthoDB" id="2305722at2"/>
<evidence type="ECO:0000313" key="2">
    <source>
        <dbReference type="Proteomes" id="UP000305541"/>
    </source>
</evidence>
<accession>A0A5R9BSA5</accession>
<proteinExistence type="predicted"/>
<dbReference type="EMBL" id="VBTH01000017">
    <property type="protein sequence ID" value="TLQ03608.1"/>
    <property type="molecule type" value="Genomic_DNA"/>
</dbReference>
<reference evidence="1 2" key="1">
    <citation type="submission" date="2019-05" db="EMBL/GenBank/DDBJ databases">
        <title>The metagenome of a microbial culture collection derived from dairy environment covers the genomic content of the human microbiome.</title>
        <authorList>
            <person name="Roder T."/>
            <person name="Wuthrich D."/>
            <person name="Sattari Z."/>
            <person name="Von Ah U."/>
            <person name="Bar C."/>
            <person name="Ronchi F."/>
            <person name="Macpherson A.J."/>
            <person name="Ganal-Vonarburg S.C."/>
            <person name="Bruggmann R."/>
            <person name="Vergeres G."/>
        </authorList>
    </citation>
    <scope>NUCLEOTIDE SEQUENCE [LARGE SCALE GENOMIC DNA]</scope>
    <source>
        <strain evidence="1 2">FAM 18815</strain>
    </source>
</reference>
<dbReference type="Proteomes" id="UP000305541">
    <property type="component" value="Unassembled WGS sequence"/>
</dbReference>
<evidence type="ECO:0000313" key="1">
    <source>
        <dbReference type="EMBL" id="TLQ03608.1"/>
    </source>
</evidence>
<gene>
    <name evidence="1" type="ORF">FEZ51_08360</name>
</gene>
<protein>
    <recommendedName>
        <fullName evidence="3">Isoleucyl-tRNA synthetase</fullName>
    </recommendedName>
</protein>
<evidence type="ECO:0008006" key="3">
    <source>
        <dbReference type="Google" id="ProtNLM"/>
    </source>
</evidence>
<dbReference type="AlphaFoldDB" id="A0A5R9BSA5"/>
<organism evidence="1 2">
    <name type="scientific">Pediococcus stilesii</name>
    <dbReference type="NCBI Taxonomy" id="331679"/>
    <lineage>
        <taxon>Bacteria</taxon>
        <taxon>Bacillati</taxon>
        <taxon>Bacillota</taxon>
        <taxon>Bacilli</taxon>
        <taxon>Lactobacillales</taxon>
        <taxon>Lactobacillaceae</taxon>
        <taxon>Pediococcus</taxon>
    </lineage>
</organism>
<name>A0A5R9BSA5_9LACO</name>